<name>A0A444ZN41_ARAHY</name>
<dbReference type="EMBL" id="SDMP01000014">
    <property type="protein sequence ID" value="RYR15629.1"/>
    <property type="molecule type" value="Genomic_DNA"/>
</dbReference>
<keyword evidence="3" id="KW-1185">Reference proteome</keyword>
<proteinExistence type="predicted"/>
<dbReference type="Proteomes" id="UP000289738">
    <property type="component" value="Chromosome B04"/>
</dbReference>
<evidence type="ECO:0000313" key="3">
    <source>
        <dbReference type="Proteomes" id="UP000289738"/>
    </source>
</evidence>
<reference evidence="2 3" key="1">
    <citation type="submission" date="2019-01" db="EMBL/GenBank/DDBJ databases">
        <title>Sequencing of cultivated peanut Arachis hypogaea provides insights into genome evolution and oil improvement.</title>
        <authorList>
            <person name="Chen X."/>
        </authorList>
    </citation>
    <scope>NUCLEOTIDE SEQUENCE [LARGE SCALE GENOMIC DNA]</scope>
    <source>
        <strain evidence="3">cv. Fuhuasheng</strain>
        <tissue evidence="2">Leaves</tissue>
    </source>
</reference>
<gene>
    <name evidence="2" type="ORF">Ahy_B04g072507</name>
</gene>
<dbReference type="AlphaFoldDB" id="A0A444ZN41"/>
<accession>A0A444ZN41</accession>
<dbReference type="InterPro" id="IPR019557">
    <property type="entry name" value="AminoTfrase-like_pln_mobile"/>
</dbReference>
<feature type="domain" description="Aminotransferase-like plant mobile" evidence="1">
    <location>
        <begin position="44"/>
        <end position="282"/>
    </location>
</feature>
<dbReference type="PANTHER" id="PTHR46033">
    <property type="entry name" value="PROTEIN MAIN-LIKE 2"/>
    <property type="match status" value="1"/>
</dbReference>
<dbReference type="GO" id="GO:0010073">
    <property type="term" value="P:meristem maintenance"/>
    <property type="evidence" value="ECO:0007669"/>
    <property type="project" value="InterPro"/>
</dbReference>
<dbReference type="Pfam" id="PF10536">
    <property type="entry name" value="PMD"/>
    <property type="match status" value="1"/>
</dbReference>
<comment type="caution">
    <text evidence="2">The sequence shown here is derived from an EMBL/GenBank/DDBJ whole genome shotgun (WGS) entry which is preliminary data.</text>
</comment>
<sequence>MASILNNNIDDNIVDFSKMFRGLKDRIVLTDDIHIQRYVKCHIMLFRTILFGDKSGVAVHWKFLPLLRNFAGIIQFSWGSTCHEHLYRSLCRATRVDCKEMDALLTLLLTWAWIRLLFLVSIPSNPRVFPILTKRLSGGRWRNWDRENYTYRYHSLVHYRRLLDDLQEGYAYGIEHIEPDMIPLDIRHHSVIWSATMLLISFECVEWHASDRFRRQFGLIQGIPNQEQHLGASHSEVLTGPKNQDWADTQSFWVMQWINWYSHVLQFIIRRINNNNQRHWHWHRHRHQHNRRLREQASFSQLLGFMALGPGHSHSGNHEDIPTDHLAHPSGTVTSEKGKSYNFRADPPRLSANRFTPPAFNRVAKKCKIFCKDVKWAMRK</sequence>
<protein>
    <recommendedName>
        <fullName evidence="1">Aminotransferase-like plant mobile domain-containing protein</fullName>
    </recommendedName>
</protein>
<evidence type="ECO:0000259" key="1">
    <source>
        <dbReference type="Pfam" id="PF10536"/>
    </source>
</evidence>
<dbReference type="PANTHER" id="PTHR46033:SF8">
    <property type="entry name" value="PROTEIN MAINTENANCE OF MERISTEMS-LIKE"/>
    <property type="match status" value="1"/>
</dbReference>
<evidence type="ECO:0000313" key="2">
    <source>
        <dbReference type="EMBL" id="RYR15629.1"/>
    </source>
</evidence>
<organism evidence="2 3">
    <name type="scientific">Arachis hypogaea</name>
    <name type="common">Peanut</name>
    <dbReference type="NCBI Taxonomy" id="3818"/>
    <lineage>
        <taxon>Eukaryota</taxon>
        <taxon>Viridiplantae</taxon>
        <taxon>Streptophyta</taxon>
        <taxon>Embryophyta</taxon>
        <taxon>Tracheophyta</taxon>
        <taxon>Spermatophyta</taxon>
        <taxon>Magnoliopsida</taxon>
        <taxon>eudicotyledons</taxon>
        <taxon>Gunneridae</taxon>
        <taxon>Pentapetalae</taxon>
        <taxon>rosids</taxon>
        <taxon>fabids</taxon>
        <taxon>Fabales</taxon>
        <taxon>Fabaceae</taxon>
        <taxon>Papilionoideae</taxon>
        <taxon>50 kb inversion clade</taxon>
        <taxon>dalbergioids sensu lato</taxon>
        <taxon>Dalbergieae</taxon>
        <taxon>Pterocarpus clade</taxon>
        <taxon>Arachis</taxon>
    </lineage>
</organism>
<dbReference type="InterPro" id="IPR044824">
    <property type="entry name" value="MAIN-like"/>
</dbReference>